<dbReference type="InterPro" id="IPR020084">
    <property type="entry name" value="NUDIX_hydrolase_CS"/>
</dbReference>
<dbReference type="Pfam" id="PF00293">
    <property type="entry name" value="NUDIX"/>
    <property type="match status" value="1"/>
</dbReference>
<sequence>MLVVVYSVTQEVLCLLRTDYPDFWQSVTGSLLEGERPQEAALRELYEETGLCEADGTLVDCQHSAYFAIYPQWLHRYAPGVTTNLEHVFCFVMRTPQHICISHEHTKYCWLPKEEAIRIMASPSNQSAIKNFVK</sequence>
<dbReference type="Gene3D" id="3.90.79.10">
    <property type="entry name" value="Nucleoside Triphosphate Pyrophosphohydrolase"/>
    <property type="match status" value="1"/>
</dbReference>
<dbReference type="GO" id="GO:0046656">
    <property type="term" value="P:folic acid biosynthetic process"/>
    <property type="evidence" value="ECO:0007669"/>
    <property type="project" value="InterPro"/>
</dbReference>
<reference evidence="5" key="1">
    <citation type="submission" date="2015-09" db="EMBL/GenBank/DDBJ databases">
        <title>Draft Genome Sequences of Two Novel Amoeba-resistant Intranuclear Bacteria, Candidatus Berkiella cookevillensis and Candidatus Berkiella aquae.</title>
        <authorList>
            <person name="Mehari Y.T."/>
            <person name="Arivett B.A."/>
            <person name="Farone A.L."/>
            <person name="Gunderson J.H."/>
            <person name="Farone M.B."/>
        </authorList>
    </citation>
    <scope>NUCLEOTIDE SEQUENCE [LARGE SCALE GENOMIC DNA]</scope>
    <source>
        <strain evidence="5">CC99</strain>
    </source>
</reference>
<protein>
    <submittedName>
        <fullName evidence="6">Dihydroneopterin triphosphate diphosphatase</fullName>
        <ecNumber evidence="6">3.6.1.67</ecNumber>
    </submittedName>
    <submittedName>
        <fullName evidence="5">Dihydroneopterin triphosphate pyrophosphatase</fullName>
        <ecNumber evidence="5">3.6.1.-</ecNumber>
    </submittedName>
</protein>
<dbReference type="GO" id="GO:0008828">
    <property type="term" value="F:dATP diphosphatase activity"/>
    <property type="evidence" value="ECO:0007669"/>
    <property type="project" value="InterPro"/>
</dbReference>
<evidence type="ECO:0000259" key="4">
    <source>
        <dbReference type="PROSITE" id="PS51462"/>
    </source>
</evidence>
<evidence type="ECO:0000313" key="6">
    <source>
        <dbReference type="EMBL" id="MCS5709475.1"/>
    </source>
</evidence>
<evidence type="ECO:0000313" key="7">
    <source>
        <dbReference type="Proteomes" id="UP000051494"/>
    </source>
</evidence>
<dbReference type="InterPro" id="IPR003564">
    <property type="entry name" value="DHNTPase"/>
</dbReference>
<dbReference type="CDD" id="cd04664">
    <property type="entry name" value="NUDIX_DHNTPase_like"/>
    <property type="match status" value="1"/>
</dbReference>
<dbReference type="InterPro" id="IPR000086">
    <property type="entry name" value="NUDIX_hydrolase_dom"/>
</dbReference>
<dbReference type="SUPFAM" id="SSF55811">
    <property type="entry name" value="Nudix"/>
    <property type="match status" value="1"/>
</dbReference>
<dbReference type="Proteomes" id="UP000051494">
    <property type="component" value="Unassembled WGS sequence"/>
</dbReference>
<feature type="domain" description="Nudix hydrolase" evidence="4">
    <location>
        <begin position="1"/>
        <end position="133"/>
    </location>
</feature>
<dbReference type="EC" id="3.6.1.-" evidence="5"/>
<keyword evidence="1 5" id="KW-0378">Hydrolase</keyword>
<dbReference type="AlphaFoldDB" id="A0A0Q9YF40"/>
<dbReference type="PRINTS" id="PR01404">
    <property type="entry name" value="NPPPHYDRLASE"/>
</dbReference>
<dbReference type="NCBIfam" id="NF006961">
    <property type="entry name" value="PRK09438.1"/>
    <property type="match status" value="1"/>
</dbReference>
<dbReference type="PATRIC" id="fig|1590042.3.peg.1138"/>
<evidence type="ECO:0000313" key="5">
    <source>
        <dbReference type="EMBL" id="KRG19126.1"/>
    </source>
</evidence>
<dbReference type="EMBL" id="LKHV01000004">
    <property type="protein sequence ID" value="KRG19126.1"/>
    <property type="molecule type" value="Genomic_DNA"/>
</dbReference>
<feature type="binding site" evidence="3">
    <location>
        <position position="44"/>
    </location>
    <ligand>
        <name>Mg(2+)</name>
        <dbReference type="ChEBI" id="CHEBI:18420"/>
    </ligand>
</feature>
<keyword evidence="3" id="KW-0479">Metal-binding</keyword>
<dbReference type="PANTHER" id="PTHR21340:SF0">
    <property type="entry name" value="BIS(5'-NUCLEOSYL)-TETRAPHOSPHATASE [ASYMMETRICAL]"/>
    <property type="match status" value="1"/>
</dbReference>
<feature type="binding site" evidence="2">
    <location>
        <position position="17"/>
    </location>
    <ligand>
        <name>substrate</name>
    </ligand>
</feature>
<dbReference type="InterPro" id="IPR051325">
    <property type="entry name" value="Nudix_hydrolase_domain"/>
</dbReference>
<dbReference type="EMBL" id="LKHV02000001">
    <property type="protein sequence ID" value="MCS5709475.1"/>
    <property type="molecule type" value="Genomic_DNA"/>
</dbReference>
<dbReference type="GO" id="GO:0046872">
    <property type="term" value="F:metal ion binding"/>
    <property type="evidence" value="ECO:0007669"/>
    <property type="project" value="UniProtKB-KW"/>
</dbReference>
<evidence type="ECO:0000256" key="1">
    <source>
        <dbReference type="ARBA" id="ARBA00022801"/>
    </source>
</evidence>
<dbReference type="GO" id="GO:0004081">
    <property type="term" value="F:bis(5'-nucleosyl)-tetraphosphatase (asymmetrical) activity"/>
    <property type="evidence" value="ECO:0007669"/>
    <property type="project" value="TreeGrafter"/>
</dbReference>
<feature type="binding site" evidence="2">
    <location>
        <position position="28"/>
    </location>
    <ligand>
        <name>substrate</name>
    </ligand>
</feature>
<dbReference type="GO" id="GO:0006754">
    <property type="term" value="P:ATP biosynthetic process"/>
    <property type="evidence" value="ECO:0007669"/>
    <property type="project" value="TreeGrafter"/>
</dbReference>
<dbReference type="PROSITE" id="PS00893">
    <property type="entry name" value="NUDIX_BOX"/>
    <property type="match status" value="1"/>
</dbReference>
<keyword evidence="3" id="KW-0460">Magnesium</keyword>
<evidence type="ECO:0000256" key="2">
    <source>
        <dbReference type="PIRSR" id="PIRSR603564-1"/>
    </source>
</evidence>
<dbReference type="STRING" id="437022.CC99x_01125"/>
<dbReference type="EC" id="3.6.1.67" evidence="6"/>
<feature type="binding site" evidence="2">
    <location>
        <position position="122"/>
    </location>
    <ligand>
        <name>substrate</name>
    </ligand>
</feature>
<comment type="cofactor">
    <cofactor evidence="3">
        <name>Mg(2+)</name>
        <dbReference type="ChEBI" id="CHEBI:18420"/>
    </cofactor>
    <text evidence="3">Binds 1 Mg(2+) ion per subunit.</text>
</comment>
<feature type="binding site" evidence="3">
    <location>
        <position position="48"/>
    </location>
    <ligand>
        <name>Mg(2+)</name>
        <dbReference type="ChEBI" id="CHEBI:18420"/>
    </ligand>
</feature>
<evidence type="ECO:0000256" key="3">
    <source>
        <dbReference type="PIRSR" id="PIRSR603564-2"/>
    </source>
</evidence>
<dbReference type="PROSITE" id="PS51462">
    <property type="entry name" value="NUDIX"/>
    <property type="match status" value="1"/>
</dbReference>
<reference evidence="6" key="3">
    <citation type="submission" date="2021-06" db="EMBL/GenBank/DDBJ databases">
        <title>Genomic Description and Analysis of Intracellular Bacteria, Candidatus Berkiella cookevillensis and Candidatus Berkiella aquae.</title>
        <authorList>
            <person name="Kidane D.T."/>
            <person name="Mehari Y.T."/>
            <person name="Rice F.C."/>
            <person name="Arivett B.A."/>
            <person name="Farone A.L."/>
            <person name="Berk S.G."/>
            <person name="Farone M.B."/>
        </authorList>
    </citation>
    <scope>NUCLEOTIDE SEQUENCE</scope>
    <source>
        <strain evidence="6">CC99</strain>
    </source>
</reference>
<proteinExistence type="predicted"/>
<keyword evidence="7" id="KW-1185">Reference proteome</keyword>
<feature type="binding site" evidence="3">
    <location>
        <position position="104"/>
    </location>
    <ligand>
        <name>Mg(2+)</name>
        <dbReference type="ChEBI" id="CHEBI:18420"/>
    </ligand>
</feature>
<organism evidence="5">
    <name type="scientific">Candidatus Berkiella cookevillensis</name>
    <dbReference type="NCBI Taxonomy" id="437022"/>
    <lineage>
        <taxon>Bacteria</taxon>
        <taxon>Pseudomonadati</taxon>
        <taxon>Pseudomonadota</taxon>
        <taxon>Gammaproteobacteria</taxon>
        <taxon>Candidatus Berkiellales</taxon>
        <taxon>Candidatus Berkiellaceae</taxon>
        <taxon>Candidatus Berkiella</taxon>
    </lineage>
</organism>
<name>A0A0Q9YF40_9GAMM</name>
<dbReference type="GO" id="GO:0006167">
    <property type="term" value="P:AMP biosynthetic process"/>
    <property type="evidence" value="ECO:0007669"/>
    <property type="project" value="TreeGrafter"/>
</dbReference>
<dbReference type="GO" id="GO:0019177">
    <property type="term" value="F:dihydroneopterin triphosphate pyrophosphohydrolase activity"/>
    <property type="evidence" value="ECO:0007669"/>
    <property type="project" value="UniProtKB-EC"/>
</dbReference>
<accession>A0A0Q9YF40</accession>
<dbReference type="PANTHER" id="PTHR21340">
    <property type="entry name" value="DIADENOSINE 5,5-P1,P4-TETRAPHOSPHATE PYROPHOSPHOHYDROLASE MUTT"/>
    <property type="match status" value="1"/>
</dbReference>
<gene>
    <name evidence="5" type="primary">nudB</name>
    <name evidence="5" type="ORF">CC99x_01125</name>
    <name evidence="6" type="ORF">CC99x_011270</name>
</gene>
<comment type="caution">
    <text evidence="5">The sequence shown here is derived from an EMBL/GenBank/DDBJ whole genome shotgun (WGS) entry which is preliminary data.</text>
</comment>
<reference evidence="6" key="2">
    <citation type="journal article" date="2016" name="Genome Announc.">
        <title>Draft Genome Sequences of Two Novel Amoeba-Resistant Intranuclear Bacteria, 'Candidatus Berkiella cookevillensis' and 'Candidatus Berkiella aquae'.</title>
        <authorList>
            <person name="Mehari Y.T."/>
            <person name="Arivett B.A."/>
            <person name="Farone A.L."/>
            <person name="Gunderson J.H."/>
            <person name="Farone M.B."/>
        </authorList>
    </citation>
    <scope>NUCLEOTIDE SEQUENCE</scope>
    <source>
        <strain evidence="6">CC99</strain>
    </source>
</reference>
<dbReference type="InterPro" id="IPR015797">
    <property type="entry name" value="NUDIX_hydrolase-like_dom_sf"/>
</dbReference>